<accession>A0ABU7DK68</accession>
<name>A0ABU7DK68_9TELE</name>
<dbReference type="EMBL" id="JAHUTJ010027904">
    <property type="protein sequence ID" value="MED6275478.1"/>
    <property type="molecule type" value="Genomic_DNA"/>
</dbReference>
<dbReference type="Proteomes" id="UP001352852">
    <property type="component" value="Unassembled WGS sequence"/>
</dbReference>
<proteinExistence type="predicted"/>
<evidence type="ECO:0000313" key="1">
    <source>
        <dbReference type="EMBL" id="MED6275478.1"/>
    </source>
</evidence>
<evidence type="ECO:0000313" key="2">
    <source>
        <dbReference type="Proteomes" id="UP001352852"/>
    </source>
</evidence>
<gene>
    <name evidence="1" type="ORF">CHARACLAT_026892</name>
</gene>
<keyword evidence="2" id="KW-1185">Reference proteome</keyword>
<organism evidence="1 2">
    <name type="scientific">Characodon lateralis</name>
    <dbReference type="NCBI Taxonomy" id="208331"/>
    <lineage>
        <taxon>Eukaryota</taxon>
        <taxon>Metazoa</taxon>
        <taxon>Chordata</taxon>
        <taxon>Craniata</taxon>
        <taxon>Vertebrata</taxon>
        <taxon>Euteleostomi</taxon>
        <taxon>Actinopterygii</taxon>
        <taxon>Neopterygii</taxon>
        <taxon>Teleostei</taxon>
        <taxon>Neoteleostei</taxon>
        <taxon>Acanthomorphata</taxon>
        <taxon>Ovalentaria</taxon>
        <taxon>Atherinomorphae</taxon>
        <taxon>Cyprinodontiformes</taxon>
        <taxon>Goodeidae</taxon>
        <taxon>Characodon</taxon>
    </lineage>
</organism>
<protein>
    <submittedName>
        <fullName evidence="1">Uncharacterized protein</fullName>
    </submittedName>
</protein>
<comment type="caution">
    <text evidence="1">The sequence shown here is derived from an EMBL/GenBank/DDBJ whole genome shotgun (WGS) entry which is preliminary data.</text>
</comment>
<sequence>MNLSSELGTRPDGSGVKFKLVLEEQLLSLVLTEGLKQNQNSFPDYQQQHRSLWFFCGTISEDHLHRRVRPL</sequence>
<reference evidence="1 2" key="1">
    <citation type="submission" date="2021-06" db="EMBL/GenBank/DDBJ databases">
        <authorList>
            <person name="Palmer J.M."/>
        </authorList>
    </citation>
    <scope>NUCLEOTIDE SEQUENCE [LARGE SCALE GENOMIC DNA]</scope>
    <source>
        <strain evidence="1 2">CL_MEX2019</strain>
        <tissue evidence="1">Muscle</tissue>
    </source>
</reference>